<evidence type="ECO:0000313" key="2">
    <source>
        <dbReference type="Proteomes" id="UP000805193"/>
    </source>
</evidence>
<gene>
    <name evidence="1" type="ORF">HPB47_027809</name>
</gene>
<reference evidence="1 2" key="1">
    <citation type="journal article" date="2020" name="Cell">
        <title>Large-Scale Comparative Analyses of Tick Genomes Elucidate Their Genetic Diversity and Vector Capacities.</title>
        <authorList>
            <consortium name="Tick Genome and Microbiome Consortium (TIGMIC)"/>
            <person name="Jia N."/>
            <person name="Wang J."/>
            <person name="Shi W."/>
            <person name="Du L."/>
            <person name="Sun Y."/>
            <person name="Zhan W."/>
            <person name="Jiang J.F."/>
            <person name="Wang Q."/>
            <person name="Zhang B."/>
            <person name="Ji P."/>
            <person name="Bell-Sakyi L."/>
            <person name="Cui X.M."/>
            <person name="Yuan T.T."/>
            <person name="Jiang B.G."/>
            <person name="Yang W.F."/>
            <person name="Lam T.T."/>
            <person name="Chang Q.C."/>
            <person name="Ding S.J."/>
            <person name="Wang X.J."/>
            <person name="Zhu J.G."/>
            <person name="Ruan X.D."/>
            <person name="Zhao L."/>
            <person name="Wei J.T."/>
            <person name="Ye R.Z."/>
            <person name="Que T.C."/>
            <person name="Du C.H."/>
            <person name="Zhou Y.H."/>
            <person name="Cheng J.X."/>
            <person name="Dai P.F."/>
            <person name="Guo W.B."/>
            <person name="Han X.H."/>
            <person name="Huang E.J."/>
            <person name="Li L.F."/>
            <person name="Wei W."/>
            <person name="Gao Y.C."/>
            <person name="Liu J.Z."/>
            <person name="Shao H.Z."/>
            <person name="Wang X."/>
            <person name="Wang C.C."/>
            <person name="Yang T.C."/>
            <person name="Huo Q.B."/>
            <person name="Li W."/>
            <person name="Chen H.Y."/>
            <person name="Chen S.E."/>
            <person name="Zhou L.G."/>
            <person name="Ni X.B."/>
            <person name="Tian J.H."/>
            <person name="Sheng Y."/>
            <person name="Liu T."/>
            <person name="Pan Y.S."/>
            <person name="Xia L.Y."/>
            <person name="Li J."/>
            <person name="Zhao F."/>
            <person name="Cao W.C."/>
        </authorList>
    </citation>
    <scope>NUCLEOTIDE SEQUENCE [LARGE SCALE GENOMIC DNA]</scope>
    <source>
        <strain evidence="1">Iper-2018</strain>
    </source>
</reference>
<keyword evidence="2" id="KW-1185">Reference proteome</keyword>
<accession>A0AC60PUY8</accession>
<organism evidence="1 2">
    <name type="scientific">Ixodes persulcatus</name>
    <name type="common">Taiga tick</name>
    <dbReference type="NCBI Taxonomy" id="34615"/>
    <lineage>
        <taxon>Eukaryota</taxon>
        <taxon>Metazoa</taxon>
        <taxon>Ecdysozoa</taxon>
        <taxon>Arthropoda</taxon>
        <taxon>Chelicerata</taxon>
        <taxon>Arachnida</taxon>
        <taxon>Acari</taxon>
        <taxon>Parasitiformes</taxon>
        <taxon>Ixodida</taxon>
        <taxon>Ixodoidea</taxon>
        <taxon>Ixodidae</taxon>
        <taxon>Ixodinae</taxon>
        <taxon>Ixodes</taxon>
    </lineage>
</organism>
<name>A0AC60PUY8_IXOPE</name>
<protein>
    <submittedName>
        <fullName evidence="1">Uncharacterized protein</fullName>
    </submittedName>
</protein>
<comment type="caution">
    <text evidence="1">The sequence shown here is derived from an EMBL/GenBank/DDBJ whole genome shotgun (WGS) entry which is preliminary data.</text>
</comment>
<proteinExistence type="predicted"/>
<sequence length="311" mass="33349">MLAAAIGGDASSKVAKKTGKRKGSTLEDRVLQRLRLEFLKVVGAARSTSLIRPFGRGKRAPSCPTASRSAPFRASEEQPSWLPTLASPASPPCPPPPCGDTRNVPLAVGPPWVRGRGRQERGRKKERGLAPPLEGTARGDIQLLGRVARPSLTAHLRARSREGTTSGGMENGCDEGEAEARAAAAEASSVKAEAKAAEAEKRAAQAEERVVFLEKNLEDLQTQLYDSEGRAVAAESKALFAVNTLFPLLEAYTNLLKPLQHRTTSGDNSVDARLALIHKKRPSPLWPHLCHGLLEVMQEAASGPRAMDPQQ</sequence>
<dbReference type="Proteomes" id="UP000805193">
    <property type="component" value="Unassembled WGS sequence"/>
</dbReference>
<evidence type="ECO:0000313" key="1">
    <source>
        <dbReference type="EMBL" id="KAG0425001.1"/>
    </source>
</evidence>
<dbReference type="EMBL" id="JABSTQ010009908">
    <property type="protein sequence ID" value="KAG0425001.1"/>
    <property type="molecule type" value="Genomic_DNA"/>
</dbReference>